<gene>
    <name evidence="1" type="ORF">LIP_0959</name>
</gene>
<organism evidence="1 2">
    <name type="scientific">Limnochorda pilosa</name>
    <dbReference type="NCBI Taxonomy" id="1555112"/>
    <lineage>
        <taxon>Bacteria</taxon>
        <taxon>Bacillati</taxon>
        <taxon>Bacillota</taxon>
        <taxon>Limnochordia</taxon>
        <taxon>Limnochordales</taxon>
        <taxon>Limnochordaceae</taxon>
        <taxon>Limnochorda</taxon>
    </lineage>
</organism>
<dbReference type="EMBL" id="AP014924">
    <property type="protein sequence ID" value="BAS26816.1"/>
    <property type="molecule type" value="Genomic_DNA"/>
</dbReference>
<keyword evidence="2" id="KW-1185">Reference proteome</keyword>
<protein>
    <submittedName>
        <fullName evidence="1">Uncharacterized protein</fullName>
    </submittedName>
</protein>
<evidence type="ECO:0000313" key="2">
    <source>
        <dbReference type="Proteomes" id="UP000065807"/>
    </source>
</evidence>
<dbReference type="KEGG" id="lpil:LIP_0959"/>
<accession>A0A0K2SI63</accession>
<dbReference type="Proteomes" id="UP000065807">
    <property type="component" value="Chromosome"/>
</dbReference>
<dbReference type="AlphaFoldDB" id="A0A0K2SI63"/>
<reference evidence="2" key="2">
    <citation type="journal article" date="2016" name="Int. J. Syst. Evol. Microbiol.">
        <title>Complete genome sequence and cell structure of Limnochorda pilosa, a Gram-negative spore-former within the phylum Firmicutes.</title>
        <authorList>
            <person name="Watanabe M."/>
            <person name="Kojima H."/>
            <person name="Fukui M."/>
        </authorList>
    </citation>
    <scope>NUCLEOTIDE SEQUENCE [LARGE SCALE GENOMIC DNA]</scope>
    <source>
        <strain evidence="2">HC45</strain>
    </source>
</reference>
<proteinExistence type="predicted"/>
<sequence length="63" mass="7130">MARSPARHNFAVDHHNGSNRQLSSFAGKIGFDQCFAHEGVEVQGTYRIRDWVHELASDSEMEV</sequence>
<reference evidence="2" key="1">
    <citation type="submission" date="2015-07" db="EMBL/GenBank/DDBJ databases">
        <title>Complete genome sequence and phylogenetic analysis of Limnochorda pilosa.</title>
        <authorList>
            <person name="Watanabe M."/>
            <person name="Kojima H."/>
            <person name="Fukui M."/>
        </authorList>
    </citation>
    <scope>NUCLEOTIDE SEQUENCE [LARGE SCALE GENOMIC DNA]</scope>
    <source>
        <strain evidence="2">HC45</strain>
    </source>
</reference>
<evidence type="ECO:0000313" key="1">
    <source>
        <dbReference type="EMBL" id="BAS26816.1"/>
    </source>
</evidence>
<name>A0A0K2SI63_LIMPI</name>